<evidence type="ECO:0000313" key="2">
    <source>
        <dbReference type="Proteomes" id="UP000006882"/>
    </source>
</evidence>
<gene>
    <name evidence="1" type="ORF">PRUPE_8G170000</name>
</gene>
<organism evidence="1 2">
    <name type="scientific">Prunus persica</name>
    <name type="common">Peach</name>
    <name type="synonym">Amygdalus persica</name>
    <dbReference type="NCBI Taxonomy" id="3760"/>
    <lineage>
        <taxon>Eukaryota</taxon>
        <taxon>Viridiplantae</taxon>
        <taxon>Streptophyta</taxon>
        <taxon>Embryophyta</taxon>
        <taxon>Tracheophyta</taxon>
        <taxon>Spermatophyta</taxon>
        <taxon>Magnoliopsida</taxon>
        <taxon>eudicotyledons</taxon>
        <taxon>Gunneridae</taxon>
        <taxon>Pentapetalae</taxon>
        <taxon>rosids</taxon>
        <taxon>fabids</taxon>
        <taxon>Rosales</taxon>
        <taxon>Rosaceae</taxon>
        <taxon>Amygdaloideae</taxon>
        <taxon>Amygdaleae</taxon>
        <taxon>Prunus</taxon>
    </lineage>
</organism>
<dbReference type="AlphaFoldDB" id="A0A251MZ27"/>
<reference evidence="1 2" key="1">
    <citation type="journal article" date="2013" name="Nat. Genet.">
        <title>The high-quality draft genome of peach (Prunus persica) identifies unique patterns of genetic diversity, domestication and genome evolution.</title>
        <authorList>
            <consortium name="International Peach Genome Initiative"/>
            <person name="Verde I."/>
            <person name="Abbott A.G."/>
            <person name="Scalabrin S."/>
            <person name="Jung S."/>
            <person name="Shu S."/>
            <person name="Marroni F."/>
            <person name="Zhebentyayeva T."/>
            <person name="Dettori M.T."/>
            <person name="Grimwood J."/>
            <person name="Cattonaro F."/>
            <person name="Zuccolo A."/>
            <person name="Rossini L."/>
            <person name="Jenkins J."/>
            <person name="Vendramin E."/>
            <person name="Meisel L.A."/>
            <person name="Decroocq V."/>
            <person name="Sosinski B."/>
            <person name="Prochnik S."/>
            <person name="Mitros T."/>
            <person name="Policriti A."/>
            <person name="Cipriani G."/>
            <person name="Dondini L."/>
            <person name="Ficklin S."/>
            <person name="Goodstein D.M."/>
            <person name="Xuan P."/>
            <person name="Del Fabbro C."/>
            <person name="Aramini V."/>
            <person name="Copetti D."/>
            <person name="Gonzalez S."/>
            <person name="Horner D.S."/>
            <person name="Falchi R."/>
            <person name="Lucas S."/>
            <person name="Mica E."/>
            <person name="Maldonado J."/>
            <person name="Lazzari B."/>
            <person name="Bielenberg D."/>
            <person name="Pirona R."/>
            <person name="Miculan M."/>
            <person name="Barakat A."/>
            <person name="Testolin R."/>
            <person name="Stella A."/>
            <person name="Tartarini S."/>
            <person name="Tonutti P."/>
            <person name="Arus P."/>
            <person name="Orellana A."/>
            <person name="Wells C."/>
            <person name="Main D."/>
            <person name="Vizzotto G."/>
            <person name="Silva H."/>
            <person name="Salamini F."/>
            <person name="Schmutz J."/>
            <person name="Morgante M."/>
            <person name="Rokhsar D.S."/>
        </authorList>
    </citation>
    <scope>NUCLEOTIDE SEQUENCE [LARGE SCALE GENOMIC DNA]</scope>
    <source>
        <strain evidence="2">cv. Nemared</strain>
    </source>
</reference>
<dbReference type="EMBL" id="CM007658">
    <property type="protein sequence ID" value="ONH92352.1"/>
    <property type="molecule type" value="Genomic_DNA"/>
</dbReference>
<protein>
    <submittedName>
        <fullName evidence="1">Uncharacterized protein</fullName>
    </submittedName>
</protein>
<dbReference type="Proteomes" id="UP000006882">
    <property type="component" value="Chromosome G8"/>
</dbReference>
<sequence>MFDGVGSSACPINEATYVSFFILDYVKPQVKFRTGPSKSQRQPCLLILISKLSRLTCELPLLETVGRKRISKKE</sequence>
<accession>A0A251MZ27</accession>
<name>A0A251MZ27_PRUPE</name>
<evidence type="ECO:0000313" key="1">
    <source>
        <dbReference type="EMBL" id="ONH92352.1"/>
    </source>
</evidence>
<dbReference type="Gramene" id="ONH92352">
    <property type="protein sequence ID" value="ONH92352"/>
    <property type="gene ID" value="PRUPE_8G170000"/>
</dbReference>
<keyword evidence="2" id="KW-1185">Reference proteome</keyword>
<proteinExistence type="predicted"/>